<dbReference type="EMBL" id="FMBE01000013">
    <property type="protein sequence ID" value="SCC31585.1"/>
    <property type="molecule type" value="Genomic_DNA"/>
</dbReference>
<evidence type="ECO:0000313" key="2">
    <source>
        <dbReference type="Proteomes" id="UP000196052"/>
    </source>
</evidence>
<gene>
    <name evidence="1" type="ORF">BC05F1_02716</name>
</gene>
<organism evidence="1 2">
    <name type="scientific">Bacillus wiedmannii</name>
    <dbReference type="NCBI Taxonomy" id="1890302"/>
    <lineage>
        <taxon>Bacteria</taxon>
        <taxon>Bacillati</taxon>
        <taxon>Bacillota</taxon>
        <taxon>Bacilli</taxon>
        <taxon>Bacillales</taxon>
        <taxon>Bacillaceae</taxon>
        <taxon>Bacillus</taxon>
        <taxon>Bacillus cereus group</taxon>
    </lineage>
</organism>
<proteinExistence type="predicted"/>
<dbReference type="AlphaFoldDB" id="A0A1C4DK11"/>
<sequence length="16" mass="1723">MPELVDVKAMSDIGFA</sequence>
<dbReference type="Proteomes" id="UP000196052">
    <property type="component" value="Unassembled WGS sequence"/>
</dbReference>
<evidence type="ECO:0000313" key="1">
    <source>
        <dbReference type="EMBL" id="SCC31585.1"/>
    </source>
</evidence>
<name>A0A1C4DK11_9BACI</name>
<protein>
    <submittedName>
        <fullName evidence="1">Uncharacterized protein</fullName>
    </submittedName>
</protein>
<reference evidence="2" key="1">
    <citation type="submission" date="2016-08" db="EMBL/GenBank/DDBJ databases">
        <authorList>
            <person name="Loux V."/>
            <person name="Rue O."/>
        </authorList>
    </citation>
    <scope>NUCLEOTIDE SEQUENCE [LARGE SCALE GENOMIC DNA]</scope>
    <source>
        <strain evidence="2">INRA Bc05-F1</strain>
    </source>
</reference>
<accession>A0A1C4DK11</accession>